<keyword evidence="4" id="KW-1185">Reference proteome</keyword>
<dbReference type="Pfam" id="PF25362">
    <property type="entry name" value="bPH_11"/>
    <property type="match status" value="1"/>
</dbReference>
<organism evidence="3 4">
    <name type="scientific">Microbacterium hatanonis</name>
    <dbReference type="NCBI Taxonomy" id="404366"/>
    <lineage>
        <taxon>Bacteria</taxon>
        <taxon>Bacillati</taxon>
        <taxon>Actinomycetota</taxon>
        <taxon>Actinomycetes</taxon>
        <taxon>Micrococcales</taxon>
        <taxon>Microbacteriaceae</taxon>
        <taxon>Microbacterium</taxon>
    </lineage>
</organism>
<dbReference type="AlphaFoldDB" id="A0A5C8I4E8"/>
<feature type="domain" description="PH" evidence="2">
    <location>
        <begin position="44"/>
        <end position="151"/>
    </location>
</feature>
<keyword evidence="1" id="KW-1133">Transmembrane helix</keyword>
<dbReference type="OrthoDB" id="3826692at2"/>
<protein>
    <recommendedName>
        <fullName evidence="2">PH domain-containing protein</fullName>
    </recommendedName>
</protein>
<proteinExistence type="predicted"/>
<dbReference type="RefSeq" id="WP_147893689.1">
    <property type="nucleotide sequence ID" value="NZ_BAAANR010000001.1"/>
</dbReference>
<dbReference type="Proteomes" id="UP000321034">
    <property type="component" value="Unassembled WGS sequence"/>
</dbReference>
<keyword evidence="1" id="KW-0472">Membrane</keyword>
<dbReference type="EMBL" id="VRSV01000001">
    <property type="protein sequence ID" value="TXK13000.1"/>
    <property type="molecule type" value="Genomic_DNA"/>
</dbReference>
<evidence type="ECO:0000313" key="4">
    <source>
        <dbReference type="Proteomes" id="UP000321034"/>
    </source>
</evidence>
<evidence type="ECO:0000313" key="3">
    <source>
        <dbReference type="EMBL" id="TXK13000.1"/>
    </source>
</evidence>
<gene>
    <name evidence="3" type="ORF">FVP77_06035</name>
</gene>
<reference evidence="3 4" key="1">
    <citation type="submission" date="2019-08" db="EMBL/GenBank/DDBJ databases">
        <authorList>
            <person name="Dong K."/>
        </authorList>
    </citation>
    <scope>NUCLEOTIDE SEQUENCE [LARGE SCALE GENOMIC DNA]</scope>
    <source>
        <strain evidence="3 4">JCM14558</strain>
    </source>
</reference>
<evidence type="ECO:0000256" key="1">
    <source>
        <dbReference type="SAM" id="Phobius"/>
    </source>
</evidence>
<sequence length="165" mass="18152">MTREALLTIMIGLALLCLGLLAWSWWRRARRDAAYPAPFGELPEGARTTATFTTLYVATTRHGEPLERLAIRGLGFRSRADVTVTDKGIALDLAGKPRMTITPDRLVDAAQATVAIDRVVERDGLTRITWRVSPDTLVDSYIRPQEASARQLADAIRPLLPTGNA</sequence>
<comment type="caution">
    <text evidence="3">The sequence shown here is derived from an EMBL/GenBank/DDBJ whole genome shotgun (WGS) entry which is preliminary data.</text>
</comment>
<feature type="transmembrane region" description="Helical" evidence="1">
    <location>
        <begin position="6"/>
        <end position="26"/>
    </location>
</feature>
<accession>A0A5C8I4E8</accession>
<evidence type="ECO:0000259" key="2">
    <source>
        <dbReference type="Pfam" id="PF25362"/>
    </source>
</evidence>
<name>A0A5C8I4E8_9MICO</name>
<keyword evidence="1" id="KW-0812">Transmembrane</keyword>
<dbReference type="InterPro" id="IPR057446">
    <property type="entry name" value="PH_bac"/>
</dbReference>